<dbReference type="RefSeq" id="WP_057755111.1">
    <property type="nucleotide sequence ID" value="NZ_LJYG01000108.1"/>
</dbReference>
<comment type="similarity">
    <text evidence="2">Belongs to the major facilitator superfamily.</text>
</comment>
<feature type="transmembrane region" description="Helical" evidence="8">
    <location>
        <begin position="21"/>
        <end position="47"/>
    </location>
</feature>
<proteinExistence type="inferred from homology"/>
<reference evidence="10 11" key="1">
    <citation type="submission" date="2015-09" db="EMBL/GenBank/DDBJ databases">
        <title>Draft Genome Sequence of Bradyrhizobium manausense Strain BR 3351T, a Novel Symbiotic Nitrogen-Fixing Alphaproteobacterium Isolated from Brazilian Amazon Rain Forest.</title>
        <authorList>
            <person name="De Araujo J.L."/>
            <person name="Zilli J.E."/>
        </authorList>
    </citation>
    <scope>NUCLEOTIDE SEQUENCE [LARGE SCALE GENOMIC DNA]</scope>
    <source>
        <strain evidence="10 11">BR3351</strain>
    </source>
</reference>
<keyword evidence="7 8" id="KW-0472">Membrane</keyword>
<dbReference type="CDD" id="cd17324">
    <property type="entry name" value="MFS_NepI_like"/>
    <property type="match status" value="1"/>
</dbReference>
<dbReference type="Proteomes" id="UP000051936">
    <property type="component" value="Unassembled WGS sequence"/>
</dbReference>
<evidence type="ECO:0000256" key="1">
    <source>
        <dbReference type="ARBA" id="ARBA00004651"/>
    </source>
</evidence>
<feature type="transmembrane region" description="Helical" evidence="8">
    <location>
        <begin position="179"/>
        <end position="199"/>
    </location>
</feature>
<dbReference type="EMBL" id="LJYG01000108">
    <property type="protein sequence ID" value="KRQ03199.1"/>
    <property type="molecule type" value="Genomic_DNA"/>
</dbReference>
<dbReference type="InterPro" id="IPR036259">
    <property type="entry name" value="MFS_trans_sf"/>
</dbReference>
<evidence type="ECO:0000256" key="7">
    <source>
        <dbReference type="ARBA" id="ARBA00023136"/>
    </source>
</evidence>
<evidence type="ECO:0000256" key="5">
    <source>
        <dbReference type="ARBA" id="ARBA00022692"/>
    </source>
</evidence>
<dbReference type="GO" id="GO:0022857">
    <property type="term" value="F:transmembrane transporter activity"/>
    <property type="evidence" value="ECO:0007669"/>
    <property type="project" value="InterPro"/>
</dbReference>
<evidence type="ECO:0000256" key="3">
    <source>
        <dbReference type="ARBA" id="ARBA00022448"/>
    </source>
</evidence>
<gene>
    <name evidence="10" type="ORF">AOQ71_31150</name>
</gene>
<keyword evidence="11" id="KW-1185">Reference proteome</keyword>
<dbReference type="PROSITE" id="PS50850">
    <property type="entry name" value="MFS"/>
    <property type="match status" value="1"/>
</dbReference>
<feature type="transmembrane region" description="Helical" evidence="8">
    <location>
        <begin position="374"/>
        <end position="396"/>
    </location>
</feature>
<feature type="transmembrane region" description="Helical" evidence="8">
    <location>
        <begin position="293"/>
        <end position="310"/>
    </location>
</feature>
<feature type="transmembrane region" description="Helical" evidence="8">
    <location>
        <begin position="59"/>
        <end position="83"/>
    </location>
</feature>
<sequence>MTDLSARIRPTTMTMHGPSPGVAFRSLVIGLTAFLTVVDLFATQAILPSLTRHYGVTPAAMGFAVNASTFGMAISSLVVGFFSPHIDRRLGILLSLTLLAIPTSLLAVAPNLAVFTGLRIAQGLCMASAFALTLAHLGEQCSAMDAGGAFAAYITGNVASNLIGRLISAAVADSLGLSWNFYFFAALNLAGAALVYFTINRVQPMHVMSTAASPLAAMFAHWRNERLRAAFGIGFCILFAFIGTFTFVNFVLVRPPLSLGMMDLGLVYLVFLPSIVTTLLAGKVATRIGTRPAIWGALALAALGVLLMLRPHLAEVLTGMVLVGVGTFFAQAVATSFVGQVATEDRGVASGTYLACYFLGGLTGTAALGQIFDLMGWTACAIGVAVALGSAALLTLKLRIA</sequence>
<evidence type="ECO:0000313" key="11">
    <source>
        <dbReference type="Proteomes" id="UP000051936"/>
    </source>
</evidence>
<feature type="transmembrane region" description="Helical" evidence="8">
    <location>
        <begin position="229"/>
        <end position="252"/>
    </location>
</feature>
<dbReference type="STRING" id="989370.AOQ71_31150"/>
<dbReference type="GO" id="GO:0005886">
    <property type="term" value="C:plasma membrane"/>
    <property type="evidence" value="ECO:0007669"/>
    <property type="project" value="UniProtKB-SubCell"/>
</dbReference>
<feature type="transmembrane region" description="Helical" evidence="8">
    <location>
        <begin position="264"/>
        <end position="281"/>
    </location>
</feature>
<evidence type="ECO:0000259" key="9">
    <source>
        <dbReference type="PROSITE" id="PS50850"/>
    </source>
</evidence>
<organism evidence="10 11">
    <name type="scientific">Bradyrhizobium manausense</name>
    <dbReference type="NCBI Taxonomy" id="989370"/>
    <lineage>
        <taxon>Bacteria</taxon>
        <taxon>Pseudomonadati</taxon>
        <taxon>Pseudomonadota</taxon>
        <taxon>Alphaproteobacteria</taxon>
        <taxon>Hyphomicrobiales</taxon>
        <taxon>Nitrobacteraceae</taxon>
        <taxon>Bradyrhizobium</taxon>
    </lineage>
</organism>
<dbReference type="AlphaFoldDB" id="A0A0R3D9F6"/>
<evidence type="ECO:0000256" key="6">
    <source>
        <dbReference type="ARBA" id="ARBA00022989"/>
    </source>
</evidence>
<evidence type="ECO:0000256" key="4">
    <source>
        <dbReference type="ARBA" id="ARBA00022475"/>
    </source>
</evidence>
<dbReference type="OrthoDB" id="63984at2"/>
<evidence type="ECO:0000256" key="2">
    <source>
        <dbReference type="ARBA" id="ARBA00008335"/>
    </source>
</evidence>
<protein>
    <submittedName>
        <fullName evidence="10">MFS transporter</fullName>
    </submittedName>
</protein>
<feature type="transmembrane region" description="Helical" evidence="8">
    <location>
        <begin position="120"/>
        <end position="138"/>
    </location>
</feature>
<dbReference type="InterPro" id="IPR011701">
    <property type="entry name" value="MFS"/>
</dbReference>
<keyword evidence="3" id="KW-0813">Transport</keyword>
<keyword evidence="6 8" id="KW-1133">Transmembrane helix</keyword>
<dbReference type="PANTHER" id="PTHR43271">
    <property type="entry name" value="BLL2771 PROTEIN"/>
    <property type="match status" value="1"/>
</dbReference>
<comment type="caution">
    <text evidence="10">The sequence shown here is derived from an EMBL/GenBank/DDBJ whole genome shotgun (WGS) entry which is preliminary data.</text>
</comment>
<keyword evidence="4" id="KW-1003">Cell membrane</keyword>
<feature type="transmembrane region" description="Helical" evidence="8">
    <location>
        <begin position="150"/>
        <end position="167"/>
    </location>
</feature>
<comment type="subcellular location">
    <subcellularLocation>
        <location evidence="1">Cell membrane</location>
        <topology evidence="1">Multi-pass membrane protein</topology>
    </subcellularLocation>
</comment>
<feature type="transmembrane region" description="Helical" evidence="8">
    <location>
        <begin position="316"/>
        <end position="339"/>
    </location>
</feature>
<feature type="domain" description="Major facilitator superfamily (MFS) profile" evidence="9">
    <location>
        <begin position="25"/>
        <end position="401"/>
    </location>
</feature>
<accession>A0A0R3D9F6</accession>
<name>A0A0R3D9F6_9BRAD</name>
<feature type="transmembrane region" description="Helical" evidence="8">
    <location>
        <begin position="351"/>
        <end position="368"/>
    </location>
</feature>
<evidence type="ECO:0000256" key="8">
    <source>
        <dbReference type="SAM" id="Phobius"/>
    </source>
</evidence>
<dbReference type="Gene3D" id="1.20.1250.20">
    <property type="entry name" value="MFS general substrate transporter like domains"/>
    <property type="match status" value="1"/>
</dbReference>
<dbReference type="PANTHER" id="PTHR43271:SF2">
    <property type="entry name" value="BLL2771 PROTEIN"/>
    <property type="match status" value="1"/>
</dbReference>
<feature type="transmembrane region" description="Helical" evidence="8">
    <location>
        <begin position="90"/>
        <end position="114"/>
    </location>
</feature>
<keyword evidence="5 8" id="KW-0812">Transmembrane</keyword>
<dbReference type="SUPFAM" id="SSF103473">
    <property type="entry name" value="MFS general substrate transporter"/>
    <property type="match status" value="1"/>
</dbReference>
<evidence type="ECO:0000313" key="10">
    <source>
        <dbReference type="EMBL" id="KRQ03199.1"/>
    </source>
</evidence>
<dbReference type="InterPro" id="IPR020846">
    <property type="entry name" value="MFS_dom"/>
</dbReference>
<dbReference type="Pfam" id="PF07690">
    <property type="entry name" value="MFS_1"/>
    <property type="match status" value="1"/>
</dbReference>